<protein>
    <submittedName>
        <fullName evidence="2">Uncharacterized protein</fullName>
    </submittedName>
</protein>
<dbReference type="Proteomes" id="UP000827284">
    <property type="component" value="Unassembled WGS sequence"/>
</dbReference>
<comment type="caution">
    <text evidence="2">The sequence shown here is derived from an EMBL/GenBank/DDBJ whole genome shotgun (WGS) entry which is preliminary data.</text>
</comment>
<reference evidence="2" key="1">
    <citation type="submission" date="2021-11" db="EMBL/GenBank/DDBJ databases">
        <authorList>
            <person name="Herlambang A."/>
            <person name="Guo Y."/>
            <person name="Takashima Y."/>
            <person name="Nishizawa T."/>
        </authorList>
    </citation>
    <scope>NUCLEOTIDE SEQUENCE</scope>
    <source>
        <strain evidence="2">E1425</strain>
    </source>
</reference>
<proteinExistence type="predicted"/>
<sequence length="159" mass="19500">MTKMASKKTNRAEVRRRVSVMMLLANLIKISRERREDRVAPRVRDDFVLIPQVLLREPRKQHKPHEHHEHHELHEPRAPHKPYKRQDSYSHQLWPTKELPMVLVLPIWPNLYPLSWRHRLFLRLLRLRTLEDQRNSTLEKIRRHPSLEKNRHDSMLERI</sequence>
<accession>A0A9P3LXZ8</accession>
<evidence type="ECO:0000313" key="3">
    <source>
        <dbReference type="Proteomes" id="UP000827284"/>
    </source>
</evidence>
<gene>
    <name evidence="2" type="ORF">EMPS_07067</name>
</gene>
<dbReference type="AlphaFoldDB" id="A0A9P3LXZ8"/>
<organism evidence="2 3">
    <name type="scientific">Entomortierella parvispora</name>
    <dbReference type="NCBI Taxonomy" id="205924"/>
    <lineage>
        <taxon>Eukaryota</taxon>
        <taxon>Fungi</taxon>
        <taxon>Fungi incertae sedis</taxon>
        <taxon>Mucoromycota</taxon>
        <taxon>Mortierellomycotina</taxon>
        <taxon>Mortierellomycetes</taxon>
        <taxon>Mortierellales</taxon>
        <taxon>Mortierellaceae</taxon>
        <taxon>Entomortierella</taxon>
    </lineage>
</organism>
<name>A0A9P3LXZ8_9FUNG</name>
<feature type="region of interest" description="Disordered" evidence="1">
    <location>
        <begin position="58"/>
        <end position="87"/>
    </location>
</feature>
<feature type="compositionally biased region" description="Basic and acidic residues" evidence="1">
    <location>
        <begin position="66"/>
        <end position="87"/>
    </location>
</feature>
<evidence type="ECO:0000256" key="1">
    <source>
        <dbReference type="SAM" id="MobiDB-lite"/>
    </source>
</evidence>
<evidence type="ECO:0000313" key="2">
    <source>
        <dbReference type="EMBL" id="GJJ74709.1"/>
    </source>
</evidence>
<dbReference type="EMBL" id="BQFW01000009">
    <property type="protein sequence ID" value="GJJ74709.1"/>
    <property type="molecule type" value="Genomic_DNA"/>
</dbReference>
<keyword evidence="3" id="KW-1185">Reference proteome</keyword>
<reference evidence="2" key="2">
    <citation type="journal article" date="2022" name="Microbiol. Resour. Announc.">
        <title>Whole-Genome Sequence of Entomortierella parvispora E1425, a Mucoromycotan Fungus Associated with Burkholderiaceae-Related Endosymbiotic Bacteria.</title>
        <authorList>
            <person name="Herlambang A."/>
            <person name="Guo Y."/>
            <person name="Takashima Y."/>
            <person name="Narisawa K."/>
            <person name="Ohta H."/>
            <person name="Nishizawa T."/>
        </authorList>
    </citation>
    <scope>NUCLEOTIDE SEQUENCE</scope>
    <source>
        <strain evidence="2">E1425</strain>
    </source>
</reference>